<keyword evidence="4" id="KW-1185">Reference proteome</keyword>
<dbReference type="OrthoDB" id="9794917at2"/>
<dbReference type="RefSeq" id="WP_116025595.1">
    <property type="nucleotide sequence ID" value="NZ_QTTT01000001.1"/>
</dbReference>
<evidence type="ECO:0000313" key="3">
    <source>
        <dbReference type="EMBL" id="REF00443.1"/>
    </source>
</evidence>
<dbReference type="Pfam" id="PF00903">
    <property type="entry name" value="Glyoxalase"/>
    <property type="match status" value="1"/>
</dbReference>
<evidence type="ECO:0000313" key="4">
    <source>
        <dbReference type="Proteomes" id="UP000256661"/>
    </source>
</evidence>
<sequence>MTPADLRLSSCVLAVHDLGEALGFYRDVLGFEVRADEDLGGMRRVSVGPPSQPDVQIVLQTPGADPVVPSADRHAIADLMAKSLLGCLVFVTDDCDAVFEHMEAAGAEVMQEPINRPDDVRDCAFLDPSGNMLRFTQPRRAHAAPGPRERGCGEDDYHRAEHRPARPTRPTAPPEPPATSVRTTPGPPRRERTK</sequence>
<accession>A0A3D9SWW0</accession>
<feature type="region of interest" description="Disordered" evidence="1">
    <location>
        <begin position="136"/>
        <end position="194"/>
    </location>
</feature>
<name>A0A3D9SWW0_9ACTN</name>
<proteinExistence type="predicted"/>
<dbReference type="PANTHER" id="PTHR36437">
    <property type="entry name" value="GLYOXALASE/BLEOMYCIN RESISTANCE PROTEIN/DIOXYGENASE"/>
    <property type="match status" value="1"/>
</dbReference>
<evidence type="ECO:0000256" key="1">
    <source>
        <dbReference type="SAM" id="MobiDB-lite"/>
    </source>
</evidence>
<dbReference type="PANTHER" id="PTHR36437:SF2">
    <property type="entry name" value="GLYOXALASE_BLEOMYCIN RESISTANCE PROTEIN_DIOXYGENASE"/>
    <property type="match status" value="1"/>
</dbReference>
<reference evidence="3 4" key="1">
    <citation type="submission" date="2018-08" db="EMBL/GenBank/DDBJ databases">
        <title>Sequencing the genomes of 1000 actinobacteria strains.</title>
        <authorList>
            <person name="Klenk H.-P."/>
        </authorList>
    </citation>
    <scope>NUCLEOTIDE SEQUENCE [LARGE SCALE GENOMIC DNA]</scope>
    <source>
        <strain evidence="3 4">DSM 43927</strain>
    </source>
</reference>
<dbReference type="GO" id="GO:0016829">
    <property type="term" value="F:lyase activity"/>
    <property type="evidence" value="ECO:0007669"/>
    <property type="project" value="UniProtKB-KW"/>
</dbReference>
<feature type="domain" description="VOC" evidence="2">
    <location>
        <begin position="7"/>
        <end position="138"/>
    </location>
</feature>
<keyword evidence="3" id="KW-0456">Lyase</keyword>
<dbReference type="InterPro" id="IPR037523">
    <property type="entry name" value="VOC_core"/>
</dbReference>
<dbReference type="AlphaFoldDB" id="A0A3D9SWW0"/>
<dbReference type="Proteomes" id="UP000256661">
    <property type="component" value="Unassembled WGS sequence"/>
</dbReference>
<comment type="caution">
    <text evidence="3">The sequence shown here is derived from an EMBL/GenBank/DDBJ whole genome shotgun (WGS) entry which is preliminary data.</text>
</comment>
<dbReference type="PROSITE" id="PS51819">
    <property type="entry name" value="VOC"/>
    <property type="match status" value="1"/>
</dbReference>
<evidence type="ECO:0000259" key="2">
    <source>
        <dbReference type="PROSITE" id="PS51819"/>
    </source>
</evidence>
<dbReference type="InterPro" id="IPR004360">
    <property type="entry name" value="Glyas_Fos-R_dOase_dom"/>
</dbReference>
<gene>
    <name evidence="3" type="ORF">DFJ69_5979</name>
</gene>
<dbReference type="SUPFAM" id="SSF54593">
    <property type="entry name" value="Glyoxalase/Bleomycin resistance protein/Dihydroxybiphenyl dioxygenase"/>
    <property type="match status" value="1"/>
</dbReference>
<organism evidence="3 4">
    <name type="scientific">Thermomonospora umbrina</name>
    <dbReference type="NCBI Taxonomy" id="111806"/>
    <lineage>
        <taxon>Bacteria</taxon>
        <taxon>Bacillati</taxon>
        <taxon>Actinomycetota</taxon>
        <taxon>Actinomycetes</taxon>
        <taxon>Streptosporangiales</taxon>
        <taxon>Thermomonosporaceae</taxon>
        <taxon>Thermomonospora</taxon>
    </lineage>
</organism>
<dbReference type="Gene3D" id="3.10.180.10">
    <property type="entry name" value="2,3-Dihydroxybiphenyl 1,2-Dioxygenase, domain 1"/>
    <property type="match status" value="1"/>
</dbReference>
<dbReference type="InterPro" id="IPR029068">
    <property type="entry name" value="Glyas_Bleomycin-R_OHBP_Dase"/>
</dbReference>
<feature type="compositionally biased region" description="Basic and acidic residues" evidence="1">
    <location>
        <begin position="147"/>
        <end position="164"/>
    </location>
</feature>
<protein>
    <submittedName>
        <fullName evidence="3">Putative enzyme related to lactoylglutathione lyase</fullName>
    </submittedName>
</protein>
<dbReference type="EMBL" id="QTTT01000001">
    <property type="protein sequence ID" value="REF00443.1"/>
    <property type="molecule type" value="Genomic_DNA"/>
</dbReference>